<dbReference type="AlphaFoldDB" id="A0A371FQJ7"/>
<comment type="caution">
    <text evidence="1">The sequence shown here is derived from an EMBL/GenBank/DDBJ whole genome shotgun (WGS) entry which is preliminary data.</text>
</comment>
<dbReference type="EMBL" id="QJKJ01008163">
    <property type="protein sequence ID" value="RDX80598.1"/>
    <property type="molecule type" value="Genomic_DNA"/>
</dbReference>
<dbReference type="InterPro" id="IPR043128">
    <property type="entry name" value="Rev_trsase/Diguanyl_cyclase"/>
</dbReference>
<protein>
    <submittedName>
        <fullName evidence="1">Uncharacterized protein</fullName>
    </submittedName>
</protein>
<dbReference type="Proteomes" id="UP000257109">
    <property type="component" value="Unassembled WGS sequence"/>
</dbReference>
<accession>A0A371FQJ7</accession>
<dbReference type="OrthoDB" id="1936626at2759"/>
<keyword evidence="2" id="KW-1185">Reference proteome</keyword>
<evidence type="ECO:0000313" key="1">
    <source>
        <dbReference type="EMBL" id="RDX80598.1"/>
    </source>
</evidence>
<organism evidence="1 2">
    <name type="scientific">Mucuna pruriens</name>
    <name type="common">Velvet bean</name>
    <name type="synonym">Dolichos pruriens</name>
    <dbReference type="NCBI Taxonomy" id="157652"/>
    <lineage>
        <taxon>Eukaryota</taxon>
        <taxon>Viridiplantae</taxon>
        <taxon>Streptophyta</taxon>
        <taxon>Embryophyta</taxon>
        <taxon>Tracheophyta</taxon>
        <taxon>Spermatophyta</taxon>
        <taxon>Magnoliopsida</taxon>
        <taxon>eudicotyledons</taxon>
        <taxon>Gunneridae</taxon>
        <taxon>Pentapetalae</taxon>
        <taxon>rosids</taxon>
        <taxon>fabids</taxon>
        <taxon>Fabales</taxon>
        <taxon>Fabaceae</taxon>
        <taxon>Papilionoideae</taxon>
        <taxon>50 kb inversion clade</taxon>
        <taxon>NPAAA clade</taxon>
        <taxon>indigoferoid/millettioid clade</taxon>
        <taxon>Phaseoleae</taxon>
        <taxon>Mucuna</taxon>
    </lineage>
</organism>
<feature type="non-terminal residue" evidence="1">
    <location>
        <position position="1"/>
    </location>
</feature>
<dbReference type="SUPFAM" id="SSF56672">
    <property type="entry name" value="DNA/RNA polymerases"/>
    <property type="match status" value="1"/>
</dbReference>
<dbReference type="Gene3D" id="3.30.70.270">
    <property type="match status" value="1"/>
</dbReference>
<gene>
    <name evidence="1" type="ORF">CR513_38850</name>
</gene>
<dbReference type="InterPro" id="IPR043502">
    <property type="entry name" value="DNA/RNA_pol_sf"/>
</dbReference>
<evidence type="ECO:0000313" key="2">
    <source>
        <dbReference type="Proteomes" id="UP000257109"/>
    </source>
</evidence>
<reference evidence="1" key="1">
    <citation type="submission" date="2018-05" db="EMBL/GenBank/DDBJ databases">
        <title>Draft genome of Mucuna pruriens seed.</title>
        <authorList>
            <person name="Nnadi N.E."/>
            <person name="Vos R."/>
            <person name="Hasami M.H."/>
            <person name="Devisetty U.K."/>
            <person name="Aguiy J.C."/>
        </authorList>
    </citation>
    <scope>NUCLEOTIDE SEQUENCE [LARGE SCALE GENOMIC DNA]</scope>
    <source>
        <strain evidence="1">JCA_2017</strain>
    </source>
</reference>
<sequence>MSINLKNVGVTYQRLMDKVFFDHIDWNLEVEFANPKQHIQDLEEIFAQVWKYNMQLNPEKCVCGEQDGKFLGFMLTHREI</sequence>
<proteinExistence type="predicted"/>
<name>A0A371FQJ7_MUCPR</name>